<dbReference type="Pfam" id="PF13470">
    <property type="entry name" value="PIN_3"/>
    <property type="match status" value="1"/>
</dbReference>
<dbReference type="PANTHER" id="PTHR34610:SF3">
    <property type="entry name" value="SSL7007 PROTEIN"/>
    <property type="match status" value="1"/>
</dbReference>
<evidence type="ECO:0000313" key="3">
    <source>
        <dbReference type="Proteomes" id="UP000179227"/>
    </source>
</evidence>
<gene>
    <name evidence="2" type="ORF">A3A60_01275</name>
</gene>
<dbReference type="EMBL" id="MFBS01000023">
    <property type="protein sequence ID" value="OGE09170.1"/>
    <property type="molecule type" value="Genomic_DNA"/>
</dbReference>
<dbReference type="InterPro" id="IPR002716">
    <property type="entry name" value="PIN_dom"/>
</dbReference>
<organism evidence="2 3">
    <name type="scientific">Candidatus Curtissbacteria bacterium RIFCSPLOWO2_01_FULL_42_26</name>
    <dbReference type="NCBI Taxonomy" id="1797729"/>
    <lineage>
        <taxon>Bacteria</taxon>
        <taxon>Candidatus Curtissiibacteriota</taxon>
    </lineage>
</organism>
<name>A0A1F5HYN1_9BACT</name>
<dbReference type="SUPFAM" id="SSF88723">
    <property type="entry name" value="PIN domain-like"/>
    <property type="match status" value="1"/>
</dbReference>
<feature type="domain" description="PIN" evidence="1">
    <location>
        <begin position="2"/>
        <end position="112"/>
    </location>
</feature>
<dbReference type="Proteomes" id="UP000179227">
    <property type="component" value="Unassembled WGS sequence"/>
</dbReference>
<evidence type="ECO:0000259" key="1">
    <source>
        <dbReference type="Pfam" id="PF13470"/>
    </source>
</evidence>
<proteinExistence type="predicted"/>
<protein>
    <recommendedName>
        <fullName evidence="1">PIN domain-containing protein</fullName>
    </recommendedName>
</protein>
<dbReference type="PANTHER" id="PTHR34610">
    <property type="entry name" value="SSL7007 PROTEIN"/>
    <property type="match status" value="1"/>
</dbReference>
<evidence type="ECO:0000313" key="2">
    <source>
        <dbReference type="EMBL" id="OGE09170.1"/>
    </source>
</evidence>
<reference evidence="2 3" key="1">
    <citation type="journal article" date="2016" name="Nat. Commun.">
        <title>Thousands of microbial genomes shed light on interconnected biogeochemical processes in an aquifer system.</title>
        <authorList>
            <person name="Anantharaman K."/>
            <person name="Brown C.T."/>
            <person name="Hug L.A."/>
            <person name="Sharon I."/>
            <person name="Castelle C.J."/>
            <person name="Probst A.J."/>
            <person name="Thomas B.C."/>
            <person name="Singh A."/>
            <person name="Wilkins M.J."/>
            <person name="Karaoz U."/>
            <person name="Brodie E.L."/>
            <person name="Williams K.H."/>
            <person name="Hubbard S.S."/>
            <person name="Banfield J.F."/>
        </authorList>
    </citation>
    <scope>NUCLEOTIDE SEQUENCE [LARGE SCALE GENOMIC DNA]</scope>
</reference>
<dbReference type="AlphaFoldDB" id="A0A1F5HYN1"/>
<dbReference type="InterPro" id="IPR029060">
    <property type="entry name" value="PIN-like_dom_sf"/>
</dbReference>
<sequence>MDSDVVISSLLSESGAAFLLLNQVSKDLGISIQFFISNISKKEIEIVSGRLNIDKVKTDKLIKSRLNIVKIKEPVASLKKNFKSYSSDPNDAHIVAGAKAAKAKFIISYNIRDFNVEKIGKDLKILILTPAKFLQYLRSQGSTIN</sequence>
<dbReference type="STRING" id="1797729.A3A60_01275"/>
<accession>A0A1F5HYN1</accession>
<dbReference type="InterPro" id="IPR002850">
    <property type="entry name" value="PIN_toxin-like"/>
</dbReference>
<comment type="caution">
    <text evidence="2">The sequence shown here is derived from an EMBL/GenBank/DDBJ whole genome shotgun (WGS) entry which is preliminary data.</text>
</comment>